<dbReference type="InterPro" id="IPR029021">
    <property type="entry name" value="Prot-tyrosine_phosphatase-like"/>
</dbReference>
<evidence type="ECO:0000313" key="3">
    <source>
        <dbReference type="EMBL" id="WAQ84376.1"/>
    </source>
</evidence>
<proteinExistence type="predicted"/>
<dbReference type="PANTHER" id="PTHR47550:SF1">
    <property type="entry name" value="DUAL SPECIFICITY PROTEIN PHOSPHATASE PPS1"/>
    <property type="match status" value="1"/>
</dbReference>
<accession>A0ABY7CGM6</accession>
<evidence type="ECO:0000259" key="2">
    <source>
        <dbReference type="PROSITE" id="PS50056"/>
    </source>
</evidence>
<dbReference type="EMBL" id="CP110424">
    <property type="protein sequence ID" value="WAQ84376.1"/>
    <property type="molecule type" value="Genomic_DNA"/>
</dbReference>
<evidence type="ECO:0000256" key="1">
    <source>
        <dbReference type="SAM" id="MobiDB-lite"/>
    </source>
</evidence>
<feature type="compositionally biased region" description="Low complexity" evidence="1">
    <location>
        <begin position="354"/>
        <end position="375"/>
    </location>
</feature>
<organism evidence="3 4">
    <name type="scientific">Puccinia triticina</name>
    <dbReference type="NCBI Taxonomy" id="208348"/>
    <lineage>
        <taxon>Eukaryota</taxon>
        <taxon>Fungi</taxon>
        <taxon>Dikarya</taxon>
        <taxon>Basidiomycota</taxon>
        <taxon>Pucciniomycotina</taxon>
        <taxon>Pucciniomycetes</taxon>
        <taxon>Pucciniales</taxon>
        <taxon>Pucciniaceae</taxon>
        <taxon>Puccinia</taxon>
    </lineage>
</organism>
<sequence>MMIKHFTENSIVTSPKDKMFSEYCALKEIIETSPQPSGRASDPFEVFERQFSHVVAVDGWGYRRNKIDFLEREREEMAALTRASEIAQNVWLGNSADVPLTKEDLSSSRQRAAFDERPPMVTSHFAMTDEYGNAPYNVCVEAHDQAVITSSLEFHLNQNYLDSIKQRAKNSSLSAELAEIIHMEVPSTGQSCSGAMSRNKLVRYLVDLCTWVKKIAKPGKGRAGRKVLIHCHDGYTETSLFAPSYIMYDLGYTLPDAYLHLQNDQNRSFFVYPADVQLLRRVESRIEQELHEQRKAQQMHRMAVDEPSRSSFLRGCVSFGVSSVHSAKSAATHPSPPPRRPPPRGRPGHTIPGSTTPASTATSPRASCPSSIWAT</sequence>
<evidence type="ECO:0000313" key="4">
    <source>
        <dbReference type="Proteomes" id="UP001164743"/>
    </source>
</evidence>
<keyword evidence="4" id="KW-1185">Reference proteome</keyword>
<feature type="region of interest" description="Disordered" evidence="1">
    <location>
        <begin position="327"/>
        <end position="375"/>
    </location>
</feature>
<name>A0ABY7CGM6_9BASI</name>
<dbReference type="PROSITE" id="PS50056">
    <property type="entry name" value="TYR_PHOSPHATASE_2"/>
    <property type="match status" value="1"/>
</dbReference>
<protein>
    <recommendedName>
        <fullName evidence="2">Tyrosine specific protein phosphatases domain-containing protein</fullName>
    </recommendedName>
</protein>
<dbReference type="GeneID" id="77809648"/>
<dbReference type="InterPro" id="IPR053239">
    <property type="entry name" value="Dual_spec_PTase"/>
</dbReference>
<dbReference type="InterPro" id="IPR000387">
    <property type="entry name" value="Tyr_Pase_dom"/>
</dbReference>
<gene>
    <name evidence="3" type="ORF">PtA15_4A829</name>
</gene>
<dbReference type="PANTHER" id="PTHR47550">
    <property type="entry name" value="DUAL SPECIFICITY PROTEIN PHOSPHATASE PPS1"/>
    <property type="match status" value="1"/>
</dbReference>
<dbReference type="Proteomes" id="UP001164743">
    <property type="component" value="Chromosome 4A"/>
</dbReference>
<dbReference type="Gene3D" id="3.90.190.10">
    <property type="entry name" value="Protein tyrosine phosphatase superfamily"/>
    <property type="match status" value="1"/>
</dbReference>
<dbReference type="RefSeq" id="XP_053019931.1">
    <property type="nucleotide sequence ID" value="XM_053168753.1"/>
</dbReference>
<feature type="domain" description="Tyrosine specific protein phosphatases" evidence="2">
    <location>
        <begin position="206"/>
        <end position="265"/>
    </location>
</feature>
<reference evidence="3" key="1">
    <citation type="submission" date="2022-10" db="EMBL/GenBank/DDBJ databases">
        <title>Puccinia triticina Genome sequencing and assembly.</title>
        <authorList>
            <person name="Li C."/>
        </authorList>
    </citation>
    <scope>NUCLEOTIDE SEQUENCE</scope>
    <source>
        <strain evidence="3">Pt15</strain>
    </source>
</reference>
<dbReference type="SUPFAM" id="SSF52799">
    <property type="entry name" value="(Phosphotyrosine protein) phosphatases II"/>
    <property type="match status" value="1"/>
</dbReference>